<keyword evidence="3" id="KW-1185">Reference proteome</keyword>
<dbReference type="InterPro" id="IPR057670">
    <property type="entry name" value="SH3_retrovirus"/>
</dbReference>
<feature type="domain" description="Retroviral polymerase SH3-like" evidence="1">
    <location>
        <begin position="1"/>
        <end position="34"/>
    </location>
</feature>
<sequence length="92" mass="10763">MVGYALQTRGYRIWIPRERRGEETMNDTFDDNEVRSGAVLDPKSKNLGYYASYSETDSEIDYEISNRESSNEVKRAVETEIIKEMEPENIKF</sequence>
<organism evidence="2 3">
    <name type="scientific">Araneus ventricosus</name>
    <name type="common">Orbweaver spider</name>
    <name type="synonym">Epeira ventricosa</name>
    <dbReference type="NCBI Taxonomy" id="182803"/>
    <lineage>
        <taxon>Eukaryota</taxon>
        <taxon>Metazoa</taxon>
        <taxon>Ecdysozoa</taxon>
        <taxon>Arthropoda</taxon>
        <taxon>Chelicerata</taxon>
        <taxon>Arachnida</taxon>
        <taxon>Araneae</taxon>
        <taxon>Araneomorphae</taxon>
        <taxon>Entelegynae</taxon>
        <taxon>Araneoidea</taxon>
        <taxon>Araneidae</taxon>
        <taxon>Araneus</taxon>
    </lineage>
</organism>
<gene>
    <name evidence="2" type="ORF">AVEN_173116_1</name>
</gene>
<dbReference type="OrthoDB" id="10413788at2759"/>
<protein>
    <recommendedName>
        <fullName evidence="1">Retroviral polymerase SH3-like domain-containing protein</fullName>
    </recommendedName>
</protein>
<evidence type="ECO:0000313" key="3">
    <source>
        <dbReference type="Proteomes" id="UP000499080"/>
    </source>
</evidence>
<dbReference type="Pfam" id="PF25597">
    <property type="entry name" value="SH3_retrovirus"/>
    <property type="match status" value="1"/>
</dbReference>
<dbReference type="EMBL" id="BGPR01000971">
    <property type="protein sequence ID" value="GBM41712.1"/>
    <property type="molecule type" value="Genomic_DNA"/>
</dbReference>
<evidence type="ECO:0000313" key="2">
    <source>
        <dbReference type="EMBL" id="GBM41712.1"/>
    </source>
</evidence>
<name>A0A4Y2FJL4_ARAVE</name>
<reference evidence="2 3" key="1">
    <citation type="journal article" date="2019" name="Sci. Rep.">
        <title>Orb-weaving spider Araneus ventricosus genome elucidates the spidroin gene catalogue.</title>
        <authorList>
            <person name="Kono N."/>
            <person name="Nakamura H."/>
            <person name="Ohtoshi R."/>
            <person name="Moran D.A.P."/>
            <person name="Shinohara A."/>
            <person name="Yoshida Y."/>
            <person name="Fujiwara M."/>
            <person name="Mori M."/>
            <person name="Tomita M."/>
            <person name="Arakawa K."/>
        </authorList>
    </citation>
    <scope>NUCLEOTIDE SEQUENCE [LARGE SCALE GENOMIC DNA]</scope>
</reference>
<proteinExistence type="predicted"/>
<accession>A0A4Y2FJL4</accession>
<comment type="caution">
    <text evidence="2">The sequence shown here is derived from an EMBL/GenBank/DDBJ whole genome shotgun (WGS) entry which is preliminary data.</text>
</comment>
<dbReference type="Proteomes" id="UP000499080">
    <property type="component" value="Unassembled WGS sequence"/>
</dbReference>
<evidence type="ECO:0000259" key="1">
    <source>
        <dbReference type="Pfam" id="PF25597"/>
    </source>
</evidence>
<dbReference type="AlphaFoldDB" id="A0A4Y2FJL4"/>